<feature type="domain" description="DUF6455" evidence="1">
    <location>
        <begin position="1"/>
        <end position="83"/>
    </location>
</feature>
<dbReference type="AlphaFoldDB" id="A0A085U1B6"/>
<comment type="caution">
    <text evidence="2">The sequence shown here is derived from an EMBL/GenBank/DDBJ whole genome shotgun (WGS) entry which is preliminary data.</text>
</comment>
<reference evidence="3" key="1">
    <citation type="submission" date="2013-04" db="EMBL/GenBank/DDBJ databases">
        <title>Thioclava sp. 13D2W-2 Genome Sequencing.</title>
        <authorList>
            <person name="Lai Q."/>
            <person name="Li G."/>
            <person name="Shao Z."/>
        </authorList>
    </citation>
    <scope>NUCLEOTIDE SEQUENCE [LARGE SCALE GENOMIC DNA]</scope>
    <source>
        <strain evidence="3">13D2W-2</strain>
    </source>
</reference>
<dbReference type="EMBL" id="AQRC01000001">
    <property type="protein sequence ID" value="KFE36763.1"/>
    <property type="molecule type" value="Genomic_DNA"/>
</dbReference>
<evidence type="ECO:0000313" key="2">
    <source>
        <dbReference type="EMBL" id="KFE36763.1"/>
    </source>
</evidence>
<name>A0A085U1B6_9RHOB</name>
<organism evidence="2 3">
    <name type="scientific">Thioclava atlantica</name>
    <dbReference type="NCBI Taxonomy" id="1317124"/>
    <lineage>
        <taxon>Bacteria</taxon>
        <taxon>Pseudomonadati</taxon>
        <taxon>Pseudomonadota</taxon>
        <taxon>Alphaproteobacteria</taxon>
        <taxon>Rhodobacterales</taxon>
        <taxon>Paracoccaceae</taxon>
        <taxon>Thioclava</taxon>
    </lineage>
</organism>
<protein>
    <recommendedName>
        <fullName evidence="1">DUF6455 domain-containing protein</fullName>
    </recommendedName>
</protein>
<dbReference type="STRING" id="1317124.DW2_01355"/>
<dbReference type="Pfam" id="PF20056">
    <property type="entry name" value="DUF6455"/>
    <property type="match status" value="1"/>
</dbReference>
<evidence type="ECO:0000313" key="3">
    <source>
        <dbReference type="Proteomes" id="UP000028607"/>
    </source>
</evidence>
<dbReference type="PATRIC" id="fig|1317124.6.peg.268"/>
<reference evidence="2 3" key="2">
    <citation type="journal article" date="2015" name="Antonie Van Leeuwenhoek">
        <title>Thioclava indica sp. nov., isolated from surface seawater of the Indian Ocean.</title>
        <authorList>
            <person name="Liu Y."/>
            <person name="Lai Q."/>
            <person name="Du J."/>
            <person name="Xu H."/>
            <person name="Jiang L."/>
            <person name="Shao Z."/>
        </authorList>
    </citation>
    <scope>NUCLEOTIDE SEQUENCE [LARGE SCALE GENOMIC DNA]</scope>
    <source>
        <strain evidence="2 3">13D2W-2</strain>
    </source>
</reference>
<accession>A0A085U1B6</accession>
<dbReference type="eggNOG" id="ENOG5033H94">
    <property type="taxonomic scope" value="Bacteria"/>
</dbReference>
<evidence type="ECO:0000259" key="1">
    <source>
        <dbReference type="Pfam" id="PF20056"/>
    </source>
</evidence>
<dbReference type="Proteomes" id="UP000028607">
    <property type="component" value="Unassembled WGS sequence"/>
</dbReference>
<dbReference type="InterPro" id="IPR045601">
    <property type="entry name" value="DUF6455"/>
</dbReference>
<proteinExistence type="predicted"/>
<dbReference type="OrthoDB" id="7689275at2"/>
<sequence>MGIQSDIDMHFWITRGMARRVGLNLSEAIHQGFLSRTDFVQMIAACRKCGRTNSCLAVLSERSGGGEGLPDACPNAPILNSLRSLH</sequence>
<dbReference type="RefSeq" id="WP_038142757.1">
    <property type="nucleotide sequence ID" value="NZ_AQRC01000001.1"/>
</dbReference>
<gene>
    <name evidence="2" type="ORF">DW2_01355</name>
</gene>
<keyword evidence="3" id="KW-1185">Reference proteome</keyword>